<comment type="caution">
    <text evidence="10">The sequence shown here is derived from an EMBL/GenBank/DDBJ whole genome shotgun (WGS) entry which is preliminary data.</text>
</comment>
<organism evidence="10 11">
    <name type="scientific">Breznakia pachnodae</name>
    <dbReference type="NCBI Taxonomy" id="265178"/>
    <lineage>
        <taxon>Bacteria</taxon>
        <taxon>Bacillati</taxon>
        <taxon>Bacillota</taxon>
        <taxon>Erysipelotrichia</taxon>
        <taxon>Erysipelotrichales</taxon>
        <taxon>Erysipelotrichaceae</taxon>
        <taxon>Breznakia</taxon>
    </lineage>
</organism>
<keyword evidence="4 8" id="KW-0418">Kinase</keyword>
<keyword evidence="11" id="KW-1185">Reference proteome</keyword>
<evidence type="ECO:0000256" key="8">
    <source>
        <dbReference type="RuleBase" id="RU369061"/>
    </source>
</evidence>
<dbReference type="PANTHER" id="PTHR46566">
    <property type="entry name" value="1-PHOSPHOFRUCTOKINASE-RELATED"/>
    <property type="match status" value="1"/>
</dbReference>
<dbReference type="RefSeq" id="WP_307404347.1">
    <property type="nucleotide sequence ID" value="NZ_JAUSUR010000001.1"/>
</dbReference>
<feature type="domain" description="Carbohydrate kinase PfkB" evidence="9">
    <location>
        <begin position="10"/>
        <end position="292"/>
    </location>
</feature>
<comment type="similarity">
    <text evidence="7">Belongs to the carbohydrate kinase PfkB family. LacC subfamily.</text>
</comment>
<dbReference type="Gene3D" id="3.40.1190.20">
    <property type="match status" value="1"/>
</dbReference>
<evidence type="ECO:0000256" key="1">
    <source>
        <dbReference type="ARBA" id="ARBA00005380"/>
    </source>
</evidence>
<dbReference type="EMBL" id="JAUSUR010000001">
    <property type="protein sequence ID" value="MDQ0359323.1"/>
    <property type="molecule type" value="Genomic_DNA"/>
</dbReference>
<keyword evidence="2 7" id="KW-0808">Transferase</keyword>
<dbReference type="InterPro" id="IPR017583">
    <property type="entry name" value="Tagatose/fructose_Pkinase"/>
</dbReference>
<evidence type="ECO:0000256" key="4">
    <source>
        <dbReference type="ARBA" id="ARBA00022777"/>
    </source>
</evidence>
<sequence>MIITVTMNPAIDKTAVVDELVVGGLNRLEQTMMNAGGKGINVSKTIQALGGESLATGFIAGTNGAFIKESLDQLSIDNDMVEVAGNTRVNLKVLNKDMDLTELNEEGPYIDEVALRALVDKIVKHASKNDYVVLSGSVPGSVPKDIYAKLIKQLKQNKIKVILDADGDLFAHAIEEVPNVIKPNKYELCKYYEISEDCKNDEIVKLGKALLDKGMQLIAISMGKEGALFIDSEHTAMVKGLKVDAHSSVGAGDAMVAAIAYGLEQELSFEELVKLAVATSAGAVMTKGTQPASKEQVKELMKEVEINYL</sequence>
<dbReference type="InterPro" id="IPR022463">
    <property type="entry name" value="1-PFruKinase"/>
</dbReference>
<evidence type="ECO:0000256" key="6">
    <source>
        <dbReference type="ARBA" id="ARBA00047745"/>
    </source>
</evidence>
<evidence type="ECO:0000256" key="3">
    <source>
        <dbReference type="ARBA" id="ARBA00022741"/>
    </source>
</evidence>
<comment type="function">
    <text evidence="8">Catalyzes the ATP-dependent phosphorylation of fructose-l-phosphate to fructose-l,6-bisphosphate.</text>
</comment>
<dbReference type="InterPro" id="IPR029056">
    <property type="entry name" value="Ribokinase-like"/>
</dbReference>
<dbReference type="PIRSF" id="PIRSF000535">
    <property type="entry name" value="1PFK/6PFK/LacC"/>
    <property type="match status" value="1"/>
</dbReference>
<name>A0ABU0DXF8_9FIRM</name>
<gene>
    <name evidence="10" type="ORF">J2S15_000054</name>
</gene>
<keyword evidence="3 7" id="KW-0547">Nucleotide-binding</keyword>
<dbReference type="NCBIfam" id="TIGR03828">
    <property type="entry name" value="pfkB"/>
    <property type="match status" value="1"/>
</dbReference>
<comment type="catalytic activity">
    <reaction evidence="6 8">
        <text>beta-D-fructose 1-phosphate + ATP = beta-D-fructose 1,6-bisphosphate + ADP + H(+)</text>
        <dbReference type="Rhea" id="RHEA:14213"/>
        <dbReference type="ChEBI" id="CHEBI:15378"/>
        <dbReference type="ChEBI" id="CHEBI:30616"/>
        <dbReference type="ChEBI" id="CHEBI:32966"/>
        <dbReference type="ChEBI" id="CHEBI:138881"/>
        <dbReference type="ChEBI" id="CHEBI:456216"/>
        <dbReference type="EC" id="2.7.1.56"/>
    </reaction>
</comment>
<accession>A0ABU0DXF8</accession>
<dbReference type="Pfam" id="PF00294">
    <property type="entry name" value="PfkB"/>
    <property type="match status" value="1"/>
</dbReference>
<dbReference type="InterPro" id="IPR011611">
    <property type="entry name" value="PfkB_dom"/>
</dbReference>
<keyword evidence="7" id="KW-0423">Lactose metabolism</keyword>
<protein>
    <recommendedName>
        <fullName evidence="7">Tagatose-6-phosphate kinase</fullName>
        <ecNumber evidence="7">2.7.1.144</ecNumber>
    </recommendedName>
</protein>
<dbReference type="SUPFAM" id="SSF53613">
    <property type="entry name" value="Ribokinase-like"/>
    <property type="match status" value="1"/>
</dbReference>
<comment type="similarity">
    <text evidence="1">Belongs to the carbohydrate kinase pfkB family.</text>
</comment>
<evidence type="ECO:0000256" key="5">
    <source>
        <dbReference type="ARBA" id="ARBA00022840"/>
    </source>
</evidence>
<dbReference type="PROSITE" id="PS00584">
    <property type="entry name" value="PFKB_KINASES_2"/>
    <property type="match status" value="1"/>
</dbReference>
<proteinExistence type="inferred from homology"/>
<comment type="catalytic activity">
    <reaction evidence="7">
        <text>D-tagatofuranose 6-phosphate + ATP = D-tagatofuranose 1,6-bisphosphate + ADP + H(+)</text>
        <dbReference type="Rhea" id="RHEA:12420"/>
        <dbReference type="ChEBI" id="CHEBI:15378"/>
        <dbReference type="ChEBI" id="CHEBI:30616"/>
        <dbReference type="ChEBI" id="CHEBI:58694"/>
        <dbReference type="ChEBI" id="CHEBI:58695"/>
        <dbReference type="ChEBI" id="CHEBI:456216"/>
        <dbReference type="EC" id="2.7.1.144"/>
    </reaction>
</comment>
<comment type="pathway">
    <text evidence="7">Carbohydrate metabolism; D-tagatose 6-phosphate degradation; D-glyceraldehyde 3-phosphate and glycerone phosphate from D-tagatose 6-phosphate: step 1/2.</text>
</comment>
<dbReference type="NCBIfam" id="TIGR03168">
    <property type="entry name" value="1-PFK"/>
    <property type="match status" value="1"/>
</dbReference>
<dbReference type="Proteomes" id="UP001230220">
    <property type="component" value="Unassembled WGS sequence"/>
</dbReference>
<dbReference type="InterPro" id="IPR002173">
    <property type="entry name" value="Carboh/pur_kinase_PfkB_CS"/>
</dbReference>
<reference evidence="10 11" key="1">
    <citation type="submission" date="2023-07" db="EMBL/GenBank/DDBJ databases">
        <title>Genomic Encyclopedia of Type Strains, Phase IV (KMG-IV): sequencing the most valuable type-strain genomes for metagenomic binning, comparative biology and taxonomic classification.</title>
        <authorList>
            <person name="Goeker M."/>
        </authorList>
    </citation>
    <scope>NUCLEOTIDE SEQUENCE [LARGE SCALE GENOMIC DNA]</scope>
    <source>
        <strain evidence="10 11">DSM 16784</strain>
    </source>
</reference>
<evidence type="ECO:0000313" key="10">
    <source>
        <dbReference type="EMBL" id="MDQ0359323.1"/>
    </source>
</evidence>
<keyword evidence="5 7" id="KW-0067">ATP-binding</keyword>
<evidence type="ECO:0000313" key="11">
    <source>
        <dbReference type="Proteomes" id="UP001230220"/>
    </source>
</evidence>
<dbReference type="PANTHER" id="PTHR46566:SF1">
    <property type="entry name" value="1-PHOSPHOFRUCTOKINASE"/>
    <property type="match status" value="1"/>
</dbReference>
<evidence type="ECO:0000259" key="9">
    <source>
        <dbReference type="Pfam" id="PF00294"/>
    </source>
</evidence>
<evidence type="ECO:0000256" key="7">
    <source>
        <dbReference type="PIRNR" id="PIRNR000535"/>
    </source>
</evidence>
<dbReference type="EC" id="2.7.1.144" evidence="7"/>
<evidence type="ECO:0000256" key="2">
    <source>
        <dbReference type="ARBA" id="ARBA00022679"/>
    </source>
</evidence>
<dbReference type="GO" id="GO:0008662">
    <property type="term" value="F:1-phosphofructokinase activity"/>
    <property type="evidence" value="ECO:0007669"/>
    <property type="project" value="UniProtKB-EC"/>
</dbReference>
<dbReference type="CDD" id="cd01164">
    <property type="entry name" value="FruK_PfkB_like"/>
    <property type="match status" value="1"/>
</dbReference>